<dbReference type="AlphaFoldDB" id="A0AAV4V736"/>
<organism evidence="1 2">
    <name type="scientific">Caerostris extrusa</name>
    <name type="common">Bark spider</name>
    <name type="synonym">Caerostris bankana</name>
    <dbReference type="NCBI Taxonomy" id="172846"/>
    <lineage>
        <taxon>Eukaryota</taxon>
        <taxon>Metazoa</taxon>
        <taxon>Ecdysozoa</taxon>
        <taxon>Arthropoda</taxon>
        <taxon>Chelicerata</taxon>
        <taxon>Arachnida</taxon>
        <taxon>Araneae</taxon>
        <taxon>Araneomorphae</taxon>
        <taxon>Entelegynae</taxon>
        <taxon>Araneoidea</taxon>
        <taxon>Araneidae</taxon>
        <taxon>Caerostris</taxon>
    </lineage>
</organism>
<gene>
    <name evidence="1" type="primary">MDN1_0</name>
    <name evidence="1" type="ORF">CEXT_222371</name>
</gene>
<reference evidence="1 2" key="1">
    <citation type="submission" date="2021-06" db="EMBL/GenBank/DDBJ databases">
        <title>Caerostris extrusa draft genome.</title>
        <authorList>
            <person name="Kono N."/>
            <person name="Arakawa K."/>
        </authorList>
    </citation>
    <scope>NUCLEOTIDE SEQUENCE [LARGE SCALE GENOMIC DNA]</scope>
</reference>
<dbReference type="Proteomes" id="UP001054945">
    <property type="component" value="Unassembled WGS sequence"/>
</dbReference>
<protein>
    <submittedName>
        <fullName evidence="1">Midasin</fullName>
    </submittedName>
</protein>
<name>A0AAV4V736_CAEEX</name>
<evidence type="ECO:0000313" key="2">
    <source>
        <dbReference type="Proteomes" id="UP001054945"/>
    </source>
</evidence>
<accession>A0AAV4V736</accession>
<comment type="caution">
    <text evidence="1">The sequence shown here is derived from an EMBL/GenBank/DDBJ whole genome shotgun (WGS) entry which is preliminary data.</text>
</comment>
<evidence type="ECO:0000313" key="1">
    <source>
        <dbReference type="EMBL" id="GIY66111.1"/>
    </source>
</evidence>
<dbReference type="EMBL" id="BPLR01014078">
    <property type="protein sequence ID" value="GIY66111.1"/>
    <property type="molecule type" value="Genomic_DNA"/>
</dbReference>
<proteinExistence type="predicted"/>
<keyword evidence="2" id="KW-1185">Reference proteome</keyword>
<sequence>MDAQCVQSTSLLCEENNDSEVDVICLDNYANNTDIFIVLLLPVSRYPPFVLCLPIGMREQKENFDIQHQLNVFTTHFYWLRKKIDKLEEEIPLSLPSCFEEIDSLLEHKTATRTFRSKFVKKSEYIPGFSTIKAAEIYKNAIDLYKHINLYNRLNVKEPSMQDLKIIFSNKQDWMEYLAEVVYKSVFSAMLEYVSYNKGKLTDIKVQLQIANLMPADDDMDISEDSTTITPISDEKIVAEIQFMPLLDYIFNIYTAEILHHTSLKVESKLLFKLGYESLCADPKHLAHIRTYVEQEPDMVKGILFF</sequence>